<feature type="compositionally biased region" description="Basic and acidic residues" evidence="1">
    <location>
        <begin position="197"/>
        <end position="222"/>
    </location>
</feature>
<comment type="caution">
    <text evidence="2">The sequence shown here is derived from an EMBL/GenBank/DDBJ whole genome shotgun (WGS) entry which is preliminary data.</text>
</comment>
<feature type="region of interest" description="Disordered" evidence="1">
    <location>
        <begin position="153"/>
        <end position="222"/>
    </location>
</feature>
<proteinExistence type="predicted"/>
<sequence length="270" mass="30775">MPEFILTKKDRDKSFERNFIIYLVNCIFSRPKNHYCSKSMLKYVKDVSQIASLDWCQFILDKLITSVKHHKESTAVKGFQRLQPKQKANNDLCAPSFNSTLPLHKPDGEAQILRHTLVADASAIVEKDDHREDVVLDQPNSVTKKNDTIPSYSLGLGFSQPDSQSPVPQTNSVSDLSTTRSNDDDGDEDKKRSPRAYGEKQILDSSKPKLTKEEEVGPSDALRKRQPENLPLTYWSPYVIWLTKLNSEFSQDELLLSEYVFGKVKYMDDG</sequence>
<dbReference type="EMBL" id="JAKOGI010004541">
    <property type="protein sequence ID" value="KAJ8419722.1"/>
    <property type="molecule type" value="Genomic_DNA"/>
</dbReference>
<dbReference type="AlphaFoldDB" id="A0A9Q1GFU5"/>
<feature type="compositionally biased region" description="Polar residues" evidence="1">
    <location>
        <begin position="160"/>
        <end position="180"/>
    </location>
</feature>
<dbReference type="Proteomes" id="UP001153076">
    <property type="component" value="Unassembled WGS sequence"/>
</dbReference>
<name>A0A9Q1GFU5_9CARY</name>
<accession>A0A9Q1GFU5</accession>
<protein>
    <submittedName>
        <fullName evidence="2">Uncharacterized protein</fullName>
    </submittedName>
</protein>
<evidence type="ECO:0000313" key="3">
    <source>
        <dbReference type="Proteomes" id="UP001153076"/>
    </source>
</evidence>
<reference evidence="2" key="1">
    <citation type="submission" date="2022-04" db="EMBL/GenBank/DDBJ databases">
        <title>Carnegiea gigantea Genome sequencing and assembly v2.</title>
        <authorList>
            <person name="Copetti D."/>
            <person name="Sanderson M.J."/>
            <person name="Burquez A."/>
            <person name="Wojciechowski M.F."/>
        </authorList>
    </citation>
    <scope>NUCLEOTIDE SEQUENCE</scope>
    <source>
        <strain evidence="2">SGP5-SGP5p</strain>
        <tissue evidence="2">Aerial part</tissue>
    </source>
</reference>
<dbReference type="PANTHER" id="PTHR34835">
    <property type="entry name" value="OS07G0283600 PROTEIN-RELATED"/>
    <property type="match status" value="1"/>
</dbReference>
<evidence type="ECO:0000256" key="1">
    <source>
        <dbReference type="SAM" id="MobiDB-lite"/>
    </source>
</evidence>
<keyword evidence="3" id="KW-1185">Reference proteome</keyword>
<evidence type="ECO:0000313" key="2">
    <source>
        <dbReference type="EMBL" id="KAJ8419722.1"/>
    </source>
</evidence>
<organism evidence="2 3">
    <name type="scientific">Carnegiea gigantea</name>
    <dbReference type="NCBI Taxonomy" id="171969"/>
    <lineage>
        <taxon>Eukaryota</taxon>
        <taxon>Viridiplantae</taxon>
        <taxon>Streptophyta</taxon>
        <taxon>Embryophyta</taxon>
        <taxon>Tracheophyta</taxon>
        <taxon>Spermatophyta</taxon>
        <taxon>Magnoliopsida</taxon>
        <taxon>eudicotyledons</taxon>
        <taxon>Gunneridae</taxon>
        <taxon>Pentapetalae</taxon>
        <taxon>Caryophyllales</taxon>
        <taxon>Cactineae</taxon>
        <taxon>Cactaceae</taxon>
        <taxon>Cactoideae</taxon>
        <taxon>Echinocereeae</taxon>
        <taxon>Carnegiea</taxon>
    </lineage>
</organism>
<gene>
    <name evidence="2" type="ORF">Cgig2_020783</name>
</gene>